<feature type="chain" id="PRO_5040222640" evidence="1">
    <location>
        <begin position="43"/>
        <end position="174"/>
    </location>
</feature>
<dbReference type="RefSeq" id="XP_049152867.1">
    <property type="nucleotide sequence ID" value="XM_049295720.1"/>
</dbReference>
<evidence type="ECO:0000313" key="3">
    <source>
        <dbReference type="Proteomes" id="UP000830671"/>
    </source>
</evidence>
<sequence length="174" mass="19706">MSENERLISILAHHFFSTGEGYAKILLIHLFLPLLWIERTVAENSSSVELSQVCVYCCRDCPLRPCFQTAKLFPRRHIPTRNELRDEMRGNTGLPLKNDVLWLHGFSAPSVGEVLKTPWKTSAFCQSKAEFITLDPSYFLLAAKLGKCTSRSLNATTPYHFTNIGKKSTSQKEV</sequence>
<dbReference type="EMBL" id="CP019481">
    <property type="protein sequence ID" value="UQC91268.1"/>
    <property type="molecule type" value="Genomic_DNA"/>
</dbReference>
<feature type="signal peptide" evidence="1">
    <location>
        <begin position="1"/>
        <end position="42"/>
    </location>
</feature>
<dbReference type="AlphaFoldDB" id="A0A9Q8WPJ2"/>
<evidence type="ECO:0000313" key="2">
    <source>
        <dbReference type="EMBL" id="UQC91268.1"/>
    </source>
</evidence>
<dbReference type="KEGG" id="clup:CLUP02_16802"/>
<organism evidence="2 3">
    <name type="scientific">Colletotrichum lupini</name>
    <dbReference type="NCBI Taxonomy" id="145971"/>
    <lineage>
        <taxon>Eukaryota</taxon>
        <taxon>Fungi</taxon>
        <taxon>Dikarya</taxon>
        <taxon>Ascomycota</taxon>
        <taxon>Pezizomycotina</taxon>
        <taxon>Sordariomycetes</taxon>
        <taxon>Hypocreomycetidae</taxon>
        <taxon>Glomerellales</taxon>
        <taxon>Glomerellaceae</taxon>
        <taxon>Colletotrichum</taxon>
        <taxon>Colletotrichum acutatum species complex</taxon>
    </lineage>
</organism>
<keyword evidence="1" id="KW-0732">Signal</keyword>
<dbReference type="GeneID" id="73350730"/>
<evidence type="ECO:0000256" key="1">
    <source>
        <dbReference type="SAM" id="SignalP"/>
    </source>
</evidence>
<reference evidence="2" key="1">
    <citation type="journal article" date="2021" name="Mol. Plant Microbe Interact.">
        <title>Complete Genome Sequence of the Plant-Pathogenic Fungus Colletotrichum lupini.</title>
        <authorList>
            <person name="Baroncelli R."/>
            <person name="Pensec F."/>
            <person name="Da Lio D."/>
            <person name="Boufleur T."/>
            <person name="Vicente I."/>
            <person name="Sarrocco S."/>
            <person name="Picot A."/>
            <person name="Baraldi E."/>
            <person name="Sukno S."/>
            <person name="Thon M."/>
            <person name="Le Floch G."/>
        </authorList>
    </citation>
    <scope>NUCLEOTIDE SEQUENCE</scope>
    <source>
        <strain evidence="2">IMI 504893</strain>
    </source>
</reference>
<gene>
    <name evidence="2" type="ORF">CLUP02_16802</name>
</gene>
<name>A0A9Q8WPJ2_9PEZI</name>
<protein>
    <submittedName>
        <fullName evidence="2">Uncharacterized protein</fullName>
    </submittedName>
</protein>
<proteinExistence type="predicted"/>
<keyword evidence="3" id="KW-1185">Reference proteome</keyword>
<accession>A0A9Q8WPJ2</accession>
<dbReference type="Proteomes" id="UP000830671">
    <property type="component" value="Chromosome 9"/>
</dbReference>